<dbReference type="InterPro" id="IPR029063">
    <property type="entry name" value="SAM-dependent_MTases_sf"/>
</dbReference>
<name>A0ABP1NY80_XYLVO</name>
<dbReference type="InterPro" id="IPR010342">
    <property type="entry name" value="DUF938"/>
</dbReference>
<proteinExistence type="inferred from homology"/>
<protein>
    <recommendedName>
        <fullName evidence="4">Methyltransferase-like 26</fullName>
    </recommendedName>
</protein>
<accession>A0ABP1NY80</accession>
<evidence type="ECO:0008006" key="4">
    <source>
        <dbReference type="Google" id="ProtNLM"/>
    </source>
</evidence>
<dbReference type="Pfam" id="PF06080">
    <property type="entry name" value="DUF938"/>
    <property type="match status" value="1"/>
</dbReference>
<reference evidence="2 3" key="1">
    <citation type="submission" date="2024-08" db="EMBL/GenBank/DDBJ databases">
        <authorList>
            <person name="Will J Nash"/>
            <person name="Angela Man"/>
            <person name="Seanna McTaggart"/>
            <person name="Kendall Baker"/>
            <person name="Tom Barker"/>
            <person name="Leah Catchpole"/>
            <person name="Alex Durrant"/>
            <person name="Karim Gharbi"/>
            <person name="Naomi Irish"/>
            <person name="Gemy Kaithakottil"/>
            <person name="Debby Ku"/>
            <person name="Aaliyah Providence"/>
            <person name="Felix Shaw"/>
            <person name="David Swarbreck"/>
            <person name="Chris Watkins"/>
            <person name="Ann M. McCartney"/>
            <person name="Giulio Formenti"/>
            <person name="Alice Mouton"/>
            <person name="Noel Vella"/>
            <person name="Bjorn M von Reumont"/>
            <person name="Adriana Vella"/>
            <person name="Wilfried Haerty"/>
        </authorList>
    </citation>
    <scope>NUCLEOTIDE SEQUENCE [LARGE SCALE GENOMIC DNA]</scope>
</reference>
<dbReference type="SUPFAM" id="SSF53335">
    <property type="entry name" value="S-adenosyl-L-methionine-dependent methyltransferases"/>
    <property type="match status" value="1"/>
</dbReference>
<dbReference type="EMBL" id="CAXAJV020001294">
    <property type="protein sequence ID" value="CAL7945980.1"/>
    <property type="molecule type" value="Genomic_DNA"/>
</dbReference>
<organism evidence="2 3">
    <name type="scientific">Xylocopa violacea</name>
    <name type="common">Violet carpenter bee</name>
    <name type="synonym">Apis violacea</name>
    <dbReference type="NCBI Taxonomy" id="135666"/>
    <lineage>
        <taxon>Eukaryota</taxon>
        <taxon>Metazoa</taxon>
        <taxon>Ecdysozoa</taxon>
        <taxon>Arthropoda</taxon>
        <taxon>Hexapoda</taxon>
        <taxon>Insecta</taxon>
        <taxon>Pterygota</taxon>
        <taxon>Neoptera</taxon>
        <taxon>Endopterygota</taxon>
        <taxon>Hymenoptera</taxon>
        <taxon>Apocrita</taxon>
        <taxon>Aculeata</taxon>
        <taxon>Apoidea</taxon>
        <taxon>Anthophila</taxon>
        <taxon>Apidae</taxon>
        <taxon>Xylocopa</taxon>
        <taxon>Xylocopa</taxon>
    </lineage>
</organism>
<evidence type="ECO:0000313" key="2">
    <source>
        <dbReference type="EMBL" id="CAL7945980.1"/>
    </source>
</evidence>
<dbReference type="Gene3D" id="3.40.50.150">
    <property type="entry name" value="Vaccinia Virus protein VP39"/>
    <property type="match status" value="1"/>
</dbReference>
<evidence type="ECO:0000256" key="1">
    <source>
        <dbReference type="ARBA" id="ARBA00008308"/>
    </source>
</evidence>
<evidence type="ECO:0000313" key="3">
    <source>
        <dbReference type="Proteomes" id="UP001642520"/>
    </source>
</evidence>
<dbReference type="Proteomes" id="UP001642520">
    <property type="component" value="Unassembled WGS sequence"/>
</dbReference>
<dbReference type="PANTHER" id="PTHR20974:SF0">
    <property type="entry name" value="UPF0585 PROTEIN CG18661"/>
    <property type="match status" value="1"/>
</dbReference>
<sequence length="226" mass="25423">MNTIIQCAANHKSSIMAAKKLVYPAADRNKGPILSVLQKYIQYGTPQTFLEISSGSGQHVAHFAPHFPHISFYPSEYDPKLLDSIAAYTNEFSNVKHPLKIDITTDFHIWGDGIFKEASIDYIYNANMMHISPYQCSIGLFNNAGKLLKNNGILFTYGPYAIDGKITPESNVNFNKSLKLQDPNWGLRDINDLMELAEKNGIKIVDIIDMPANNKTIIWKKCENPK</sequence>
<comment type="similarity">
    <text evidence="1">Belongs to the UPF0585 family.</text>
</comment>
<keyword evidence="3" id="KW-1185">Reference proteome</keyword>
<gene>
    <name evidence="2" type="ORF">XYLVIOL_LOCUS7524</name>
</gene>
<dbReference type="PANTHER" id="PTHR20974">
    <property type="entry name" value="UPF0585 PROTEIN CG18661"/>
    <property type="match status" value="1"/>
</dbReference>
<comment type="caution">
    <text evidence="2">The sequence shown here is derived from an EMBL/GenBank/DDBJ whole genome shotgun (WGS) entry which is preliminary data.</text>
</comment>